<dbReference type="InterPro" id="IPR050388">
    <property type="entry name" value="ABC_Ni/Peptide_Import"/>
</dbReference>
<evidence type="ECO:0000313" key="9">
    <source>
        <dbReference type="EMBL" id="MCB8883179.1"/>
    </source>
</evidence>
<dbReference type="SMART" id="SM00382">
    <property type="entry name" value="AAA"/>
    <property type="match status" value="1"/>
</dbReference>
<dbReference type="PANTHER" id="PTHR43297">
    <property type="entry name" value="OLIGOPEPTIDE TRANSPORT ATP-BINDING PROTEIN APPD"/>
    <property type="match status" value="1"/>
</dbReference>
<dbReference type="InterPro" id="IPR027417">
    <property type="entry name" value="P-loop_NTPase"/>
</dbReference>
<organism evidence="9 10">
    <name type="scientific">Acidisoma cellulosilyticum</name>
    <dbReference type="NCBI Taxonomy" id="2802395"/>
    <lineage>
        <taxon>Bacteria</taxon>
        <taxon>Pseudomonadati</taxon>
        <taxon>Pseudomonadota</taxon>
        <taxon>Alphaproteobacteria</taxon>
        <taxon>Acetobacterales</taxon>
        <taxon>Acidocellaceae</taxon>
        <taxon>Acidisoma</taxon>
    </lineage>
</organism>
<dbReference type="InterPro" id="IPR017871">
    <property type="entry name" value="ABC_transporter-like_CS"/>
</dbReference>
<dbReference type="InterPro" id="IPR003593">
    <property type="entry name" value="AAA+_ATPase"/>
</dbReference>
<gene>
    <name evidence="9" type="ORF">ACELLULO517_23220</name>
</gene>
<dbReference type="InterPro" id="IPR003439">
    <property type="entry name" value="ABC_transporter-like_ATP-bd"/>
</dbReference>
<dbReference type="Proteomes" id="UP000721844">
    <property type="component" value="Unassembled WGS sequence"/>
</dbReference>
<accession>A0A963Z5Z4</accession>
<dbReference type="NCBIfam" id="TIGR01727">
    <property type="entry name" value="oligo_HPY"/>
    <property type="match status" value="1"/>
</dbReference>
<dbReference type="GO" id="GO:0005886">
    <property type="term" value="C:plasma membrane"/>
    <property type="evidence" value="ECO:0007669"/>
    <property type="project" value="UniProtKB-SubCell"/>
</dbReference>
<dbReference type="RefSeq" id="WP_227309833.1">
    <property type="nucleotide sequence ID" value="NZ_JAESVA010000011.1"/>
</dbReference>
<dbReference type="EMBL" id="JAESVA010000011">
    <property type="protein sequence ID" value="MCB8883179.1"/>
    <property type="molecule type" value="Genomic_DNA"/>
</dbReference>
<dbReference type="CDD" id="cd03257">
    <property type="entry name" value="ABC_NikE_OppD_transporters"/>
    <property type="match status" value="1"/>
</dbReference>
<protein>
    <submittedName>
        <fullName evidence="9">ABC transporter ATP-binding protein</fullName>
    </submittedName>
</protein>
<evidence type="ECO:0000256" key="4">
    <source>
        <dbReference type="ARBA" id="ARBA00022475"/>
    </source>
</evidence>
<evidence type="ECO:0000256" key="7">
    <source>
        <dbReference type="ARBA" id="ARBA00023136"/>
    </source>
</evidence>
<dbReference type="SUPFAM" id="SSF52540">
    <property type="entry name" value="P-loop containing nucleoside triphosphate hydrolases"/>
    <property type="match status" value="1"/>
</dbReference>
<dbReference type="GO" id="GO:0005524">
    <property type="term" value="F:ATP binding"/>
    <property type="evidence" value="ECO:0007669"/>
    <property type="project" value="UniProtKB-KW"/>
</dbReference>
<evidence type="ECO:0000256" key="6">
    <source>
        <dbReference type="ARBA" id="ARBA00022840"/>
    </source>
</evidence>
<dbReference type="Pfam" id="PF08352">
    <property type="entry name" value="oligo_HPY"/>
    <property type="match status" value="1"/>
</dbReference>
<dbReference type="GO" id="GO:0055085">
    <property type="term" value="P:transmembrane transport"/>
    <property type="evidence" value="ECO:0007669"/>
    <property type="project" value="UniProtKB-ARBA"/>
</dbReference>
<comment type="subcellular location">
    <subcellularLocation>
        <location evidence="1">Cell inner membrane</location>
        <topology evidence="1">Peripheral membrane protein</topology>
    </subcellularLocation>
</comment>
<dbReference type="Gene3D" id="3.40.50.300">
    <property type="entry name" value="P-loop containing nucleotide triphosphate hydrolases"/>
    <property type="match status" value="1"/>
</dbReference>
<reference evidence="9 10" key="1">
    <citation type="journal article" date="2021" name="Microorganisms">
        <title>Acidisoma silvae sp. nov. and Acidisomacellulosilytica sp. nov., Two Acidophilic Bacteria Isolated from Decaying Wood, Hydrolyzing Cellulose and Producing Poly-3-hydroxybutyrate.</title>
        <authorList>
            <person name="Mieszkin S."/>
            <person name="Pouder E."/>
            <person name="Uroz S."/>
            <person name="Simon-Colin C."/>
            <person name="Alain K."/>
        </authorList>
    </citation>
    <scope>NUCLEOTIDE SEQUENCE [LARGE SCALE GENOMIC DNA]</scope>
    <source>
        <strain evidence="9 10">HW T5.17</strain>
    </source>
</reference>
<keyword evidence="4" id="KW-1003">Cell membrane</keyword>
<evidence type="ECO:0000256" key="2">
    <source>
        <dbReference type="ARBA" id="ARBA00005417"/>
    </source>
</evidence>
<keyword evidence="6 9" id="KW-0067">ATP-binding</keyword>
<sequence length="324" mass="35210">MNGPLVNVTDLRVEFPSLTGPDVAVISGLDLAIEPGQVVGLVGEAGAGKTVLARSIMQMVPEPGRVTKGRAELQGEDLLTMSERRLQRVRGARISMITANPRGELNPLLPVGEQIATMARVHLGQGRKESRETARAMLRKVQISDPDRRYAAYPHELSGGMAQRIVIAIALVCGPQVVIADDATSGLDVTVQAQILMLLRDLAREQNSSMLLITRDVGITAHVCDRIAVMHQGEIVEAGDRQAVFLRPAHPYTIMLLAAFSHNKRLRALWSHADADKAAPARGEQACSYVGRCPLAQARCRAEKPMLRMIAPGHEARCHFPVVR</sequence>
<evidence type="ECO:0000313" key="10">
    <source>
        <dbReference type="Proteomes" id="UP000721844"/>
    </source>
</evidence>
<dbReference type="GO" id="GO:0016887">
    <property type="term" value="F:ATP hydrolysis activity"/>
    <property type="evidence" value="ECO:0007669"/>
    <property type="project" value="InterPro"/>
</dbReference>
<keyword evidence="10" id="KW-1185">Reference proteome</keyword>
<dbReference type="PANTHER" id="PTHR43297:SF2">
    <property type="entry name" value="DIPEPTIDE TRANSPORT ATP-BINDING PROTEIN DPPD"/>
    <property type="match status" value="1"/>
</dbReference>
<evidence type="ECO:0000259" key="8">
    <source>
        <dbReference type="PROSITE" id="PS50893"/>
    </source>
</evidence>
<feature type="domain" description="ABC transporter" evidence="8">
    <location>
        <begin position="6"/>
        <end position="257"/>
    </location>
</feature>
<dbReference type="PROSITE" id="PS50893">
    <property type="entry name" value="ABC_TRANSPORTER_2"/>
    <property type="match status" value="1"/>
</dbReference>
<dbReference type="PROSITE" id="PS00211">
    <property type="entry name" value="ABC_TRANSPORTER_1"/>
    <property type="match status" value="1"/>
</dbReference>
<dbReference type="FunFam" id="3.40.50.300:FF:000016">
    <property type="entry name" value="Oligopeptide ABC transporter ATP-binding component"/>
    <property type="match status" value="1"/>
</dbReference>
<keyword evidence="3" id="KW-0813">Transport</keyword>
<evidence type="ECO:0000256" key="1">
    <source>
        <dbReference type="ARBA" id="ARBA00004417"/>
    </source>
</evidence>
<dbReference type="InterPro" id="IPR013563">
    <property type="entry name" value="Oligopep_ABC_C"/>
</dbReference>
<keyword evidence="7" id="KW-0472">Membrane</keyword>
<dbReference type="AlphaFoldDB" id="A0A963Z5Z4"/>
<proteinExistence type="inferred from homology"/>
<evidence type="ECO:0000256" key="3">
    <source>
        <dbReference type="ARBA" id="ARBA00022448"/>
    </source>
</evidence>
<name>A0A963Z5Z4_9PROT</name>
<dbReference type="Pfam" id="PF00005">
    <property type="entry name" value="ABC_tran"/>
    <property type="match status" value="1"/>
</dbReference>
<evidence type="ECO:0000256" key="5">
    <source>
        <dbReference type="ARBA" id="ARBA00022741"/>
    </source>
</evidence>
<dbReference type="GO" id="GO:0015833">
    <property type="term" value="P:peptide transport"/>
    <property type="evidence" value="ECO:0007669"/>
    <property type="project" value="InterPro"/>
</dbReference>
<comment type="caution">
    <text evidence="9">The sequence shown here is derived from an EMBL/GenBank/DDBJ whole genome shotgun (WGS) entry which is preliminary data.</text>
</comment>
<comment type="similarity">
    <text evidence="2">Belongs to the ABC transporter superfamily.</text>
</comment>
<keyword evidence="5" id="KW-0547">Nucleotide-binding</keyword>